<dbReference type="InterPro" id="IPR020449">
    <property type="entry name" value="Tscrpt_reg_AraC-type_HTH"/>
</dbReference>
<dbReference type="AlphaFoldDB" id="A0A143BM21"/>
<dbReference type="InterPro" id="IPR018060">
    <property type="entry name" value="HTH_AraC"/>
</dbReference>
<dbReference type="EMBL" id="CP011454">
    <property type="protein sequence ID" value="AMW06097.1"/>
    <property type="molecule type" value="Genomic_DNA"/>
</dbReference>
<reference evidence="5 6" key="1">
    <citation type="journal article" date="2014" name="Proc. Natl. Acad. Sci. U.S.A.">
        <title>Functional type 2 photosynthetic reaction centers found in the rare bacterial phylum Gemmatimonadetes.</title>
        <authorList>
            <person name="Zeng Y."/>
            <person name="Feng F."/>
            <person name="Medova H."/>
            <person name="Dean J."/>
            <person name="Koblizek M."/>
        </authorList>
    </citation>
    <scope>NUCLEOTIDE SEQUENCE [LARGE SCALE GENOMIC DNA]</scope>
    <source>
        <strain evidence="5 6">AP64</strain>
    </source>
</reference>
<evidence type="ECO:0000256" key="2">
    <source>
        <dbReference type="ARBA" id="ARBA00023125"/>
    </source>
</evidence>
<dbReference type="InterPro" id="IPR032783">
    <property type="entry name" value="AraC_lig"/>
</dbReference>
<keyword evidence="3" id="KW-0804">Transcription</keyword>
<evidence type="ECO:0000313" key="6">
    <source>
        <dbReference type="Proteomes" id="UP000076404"/>
    </source>
</evidence>
<dbReference type="Pfam" id="PF12833">
    <property type="entry name" value="HTH_18"/>
    <property type="match status" value="1"/>
</dbReference>
<evidence type="ECO:0000259" key="4">
    <source>
        <dbReference type="PROSITE" id="PS01124"/>
    </source>
</evidence>
<dbReference type="RefSeq" id="WP_026848171.1">
    <property type="nucleotide sequence ID" value="NZ_CP011454.1"/>
</dbReference>
<evidence type="ECO:0000313" key="5">
    <source>
        <dbReference type="EMBL" id="AMW06097.1"/>
    </source>
</evidence>
<protein>
    <recommendedName>
        <fullName evidence="4">HTH araC/xylS-type domain-containing protein</fullName>
    </recommendedName>
</protein>
<dbReference type="PROSITE" id="PS01124">
    <property type="entry name" value="HTH_ARAC_FAMILY_2"/>
    <property type="match status" value="1"/>
</dbReference>
<dbReference type="Proteomes" id="UP000076404">
    <property type="component" value="Chromosome"/>
</dbReference>
<reference evidence="5 6" key="2">
    <citation type="journal article" date="2016" name="Environ. Microbiol. Rep.">
        <title>Metagenomic evidence for the presence of phototrophic Gemmatimonadetes bacteria in diverse environments.</title>
        <authorList>
            <person name="Zeng Y."/>
            <person name="Baumbach J."/>
            <person name="Barbosa E.G."/>
            <person name="Azevedo V."/>
            <person name="Zhang C."/>
            <person name="Koblizek M."/>
        </authorList>
    </citation>
    <scope>NUCLEOTIDE SEQUENCE [LARGE SCALE GENOMIC DNA]</scope>
    <source>
        <strain evidence="5 6">AP64</strain>
    </source>
</reference>
<dbReference type="PANTHER" id="PTHR46796:SF7">
    <property type="entry name" value="ARAC FAMILY TRANSCRIPTIONAL REGULATOR"/>
    <property type="match status" value="1"/>
</dbReference>
<dbReference type="InterPro" id="IPR009057">
    <property type="entry name" value="Homeodomain-like_sf"/>
</dbReference>
<keyword evidence="1" id="KW-0805">Transcription regulation</keyword>
<dbReference type="SMART" id="SM00342">
    <property type="entry name" value="HTH_ARAC"/>
    <property type="match status" value="1"/>
</dbReference>
<dbReference type="SUPFAM" id="SSF46689">
    <property type="entry name" value="Homeodomain-like"/>
    <property type="match status" value="2"/>
</dbReference>
<dbReference type="InterPro" id="IPR018062">
    <property type="entry name" value="HTH_AraC-typ_CS"/>
</dbReference>
<dbReference type="eggNOG" id="COG2207">
    <property type="taxonomic scope" value="Bacteria"/>
</dbReference>
<accession>A0A143BM21</accession>
<sequence length="318" mass="35314">MDLLTDLFKDAGLRRRLLDVRQLRTDRALRFPCDRSVGFHVVLEGTAYVHAPALAEPLALQAGDIAVMGRGCEHMLSAQPQIRDVPVQTIALAANEESDAPGEVSVVSGAYQLWNTPVHPFFTELPPWFVVRAERTARLEPLGLTVSMLASEARSDALGRETVVHGLLDILFTYLMREYVARRGNEVAGWSHAVRDPQVRQAVAQLHEDCALPWTLDTLARAVGSSRSVLAERFREAMGETPLAYLRTLRLQRAMRLLSESDRTLEQVALAVGYHDAFGFSKAFKRAVGVSPGEYRKRDAAERDVPWRFRADEAVGAG</sequence>
<dbReference type="PROSITE" id="PS00041">
    <property type="entry name" value="HTH_ARAC_FAMILY_1"/>
    <property type="match status" value="1"/>
</dbReference>
<dbReference type="GO" id="GO:0003700">
    <property type="term" value="F:DNA-binding transcription factor activity"/>
    <property type="evidence" value="ECO:0007669"/>
    <property type="project" value="InterPro"/>
</dbReference>
<gene>
    <name evidence="5" type="ORF">GEMMAAP_17495</name>
</gene>
<keyword evidence="2" id="KW-0238">DNA-binding</keyword>
<dbReference type="PRINTS" id="PR00032">
    <property type="entry name" value="HTHARAC"/>
</dbReference>
<proteinExistence type="predicted"/>
<dbReference type="STRING" id="1379270.GEMMAAP_17495"/>
<keyword evidence="6" id="KW-1185">Reference proteome</keyword>
<dbReference type="InterPro" id="IPR050204">
    <property type="entry name" value="AraC_XylS_family_regulators"/>
</dbReference>
<organism evidence="5 6">
    <name type="scientific">Gemmatimonas phototrophica</name>
    <dbReference type="NCBI Taxonomy" id="1379270"/>
    <lineage>
        <taxon>Bacteria</taxon>
        <taxon>Pseudomonadati</taxon>
        <taxon>Gemmatimonadota</taxon>
        <taxon>Gemmatimonadia</taxon>
        <taxon>Gemmatimonadales</taxon>
        <taxon>Gemmatimonadaceae</taxon>
        <taxon>Gemmatimonas</taxon>
    </lineage>
</organism>
<dbReference type="GO" id="GO:0043565">
    <property type="term" value="F:sequence-specific DNA binding"/>
    <property type="evidence" value="ECO:0007669"/>
    <property type="project" value="InterPro"/>
</dbReference>
<name>A0A143BM21_9BACT</name>
<dbReference type="PANTHER" id="PTHR46796">
    <property type="entry name" value="HTH-TYPE TRANSCRIPTIONAL ACTIVATOR RHAS-RELATED"/>
    <property type="match status" value="1"/>
</dbReference>
<dbReference type="KEGG" id="gph:GEMMAAP_17495"/>
<dbReference type="OrthoDB" id="9802263at2"/>
<dbReference type="Pfam" id="PF12852">
    <property type="entry name" value="Cupin_6"/>
    <property type="match status" value="1"/>
</dbReference>
<evidence type="ECO:0000256" key="1">
    <source>
        <dbReference type="ARBA" id="ARBA00023015"/>
    </source>
</evidence>
<dbReference type="Gene3D" id="1.10.10.60">
    <property type="entry name" value="Homeodomain-like"/>
    <property type="match status" value="2"/>
</dbReference>
<evidence type="ECO:0000256" key="3">
    <source>
        <dbReference type="ARBA" id="ARBA00023163"/>
    </source>
</evidence>
<feature type="domain" description="HTH araC/xylS-type" evidence="4">
    <location>
        <begin position="200"/>
        <end position="298"/>
    </location>
</feature>